<dbReference type="SUPFAM" id="SSF48371">
    <property type="entry name" value="ARM repeat"/>
    <property type="match status" value="1"/>
</dbReference>
<dbReference type="Proteomes" id="UP000587527">
    <property type="component" value="Unassembled WGS sequence"/>
</dbReference>
<evidence type="ECO:0000313" key="1">
    <source>
        <dbReference type="EMBL" id="MBB5868255.1"/>
    </source>
</evidence>
<dbReference type="Gene3D" id="1.25.10.10">
    <property type="entry name" value="Leucine-rich Repeat Variant"/>
    <property type="match status" value="1"/>
</dbReference>
<accession>A0A841BKT7</accession>
<evidence type="ECO:0008006" key="3">
    <source>
        <dbReference type="Google" id="ProtNLM"/>
    </source>
</evidence>
<sequence length="205" mass="22281">MPSVDEWTAWRRRVFGDPYLVWHEGAEFQVLLQTCAAEPAETAAMLAAGLGYADHVAAESIAVLAETGRAPEGSLELLKAASATASGAFAIRVAQALRVMTGDEGWTRLIVRVLHTDDHWGGRLDAAMALARFTPTDELIGELGRAVRDPEYLVRIHAADTLLRYAGRKRDAEAYPRIFSAITADREPAWAAIADELTALARAKL</sequence>
<dbReference type="InterPro" id="IPR016024">
    <property type="entry name" value="ARM-type_fold"/>
</dbReference>
<dbReference type="RefSeq" id="WP_184834052.1">
    <property type="nucleotide sequence ID" value="NZ_JACHMN010000002.1"/>
</dbReference>
<comment type="caution">
    <text evidence="1">The sequence shown here is derived from an EMBL/GenBank/DDBJ whole genome shotgun (WGS) entry which is preliminary data.</text>
</comment>
<reference evidence="1 2" key="1">
    <citation type="submission" date="2020-08" db="EMBL/GenBank/DDBJ databases">
        <title>Sequencing the genomes of 1000 actinobacteria strains.</title>
        <authorList>
            <person name="Klenk H.-P."/>
        </authorList>
    </citation>
    <scope>NUCLEOTIDE SEQUENCE [LARGE SCALE GENOMIC DNA]</scope>
    <source>
        <strain evidence="1 2">DSM 45362</strain>
    </source>
</reference>
<dbReference type="EMBL" id="JACHMN010000002">
    <property type="protein sequence ID" value="MBB5868255.1"/>
    <property type="molecule type" value="Genomic_DNA"/>
</dbReference>
<protein>
    <recommendedName>
        <fullName evidence="3">HEAT repeat domain-containing protein</fullName>
    </recommendedName>
</protein>
<dbReference type="InterPro" id="IPR011989">
    <property type="entry name" value="ARM-like"/>
</dbReference>
<name>A0A841BKT7_9ACTN</name>
<organism evidence="1 2">
    <name type="scientific">Allocatelliglobosispora scoriae</name>
    <dbReference type="NCBI Taxonomy" id="643052"/>
    <lineage>
        <taxon>Bacteria</taxon>
        <taxon>Bacillati</taxon>
        <taxon>Actinomycetota</taxon>
        <taxon>Actinomycetes</taxon>
        <taxon>Micromonosporales</taxon>
        <taxon>Micromonosporaceae</taxon>
        <taxon>Allocatelliglobosispora</taxon>
    </lineage>
</organism>
<evidence type="ECO:0000313" key="2">
    <source>
        <dbReference type="Proteomes" id="UP000587527"/>
    </source>
</evidence>
<gene>
    <name evidence="1" type="ORF">F4553_001634</name>
</gene>
<keyword evidence="2" id="KW-1185">Reference proteome</keyword>
<proteinExistence type="predicted"/>
<dbReference type="AlphaFoldDB" id="A0A841BKT7"/>